<dbReference type="GO" id="GO:0022857">
    <property type="term" value="F:transmembrane transporter activity"/>
    <property type="evidence" value="ECO:0007669"/>
    <property type="project" value="TreeGrafter"/>
</dbReference>
<dbReference type="InterPro" id="IPR003838">
    <property type="entry name" value="ABC3_permease_C"/>
</dbReference>
<dbReference type="InterPro" id="IPR025857">
    <property type="entry name" value="MacB_PCD"/>
</dbReference>
<dbReference type="RefSeq" id="WP_104712685.1">
    <property type="nucleotide sequence ID" value="NZ_PTRA01000001.1"/>
</dbReference>
<evidence type="ECO:0000259" key="8">
    <source>
        <dbReference type="Pfam" id="PF12704"/>
    </source>
</evidence>
<evidence type="ECO:0000313" key="9">
    <source>
        <dbReference type="EMBL" id="PQA60414.1"/>
    </source>
</evidence>
<proteinExistence type="predicted"/>
<protein>
    <submittedName>
        <fullName evidence="9">ABC transporter permease</fullName>
    </submittedName>
</protein>
<gene>
    <name evidence="9" type="ORF">C5O19_12585</name>
</gene>
<evidence type="ECO:0000313" key="10">
    <source>
        <dbReference type="Proteomes" id="UP000239590"/>
    </source>
</evidence>
<feature type="transmembrane region" description="Helical" evidence="6">
    <location>
        <begin position="282"/>
        <end position="304"/>
    </location>
</feature>
<feature type="domain" description="ABC3 transporter permease C-terminal" evidence="7">
    <location>
        <begin position="671"/>
        <end position="783"/>
    </location>
</feature>
<feature type="transmembrane region" description="Helical" evidence="6">
    <location>
        <begin position="720"/>
        <end position="739"/>
    </location>
</feature>
<feature type="transmembrane region" description="Helical" evidence="6">
    <location>
        <begin position="424"/>
        <end position="444"/>
    </location>
</feature>
<dbReference type="InterPro" id="IPR050250">
    <property type="entry name" value="Macrolide_Exporter_MacB"/>
</dbReference>
<evidence type="ECO:0000256" key="1">
    <source>
        <dbReference type="ARBA" id="ARBA00004651"/>
    </source>
</evidence>
<evidence type="ECO:0000259" key="7">
    <source>
        <dbReference type="Pfam" id="PF02687"/>
    </source>
</evidence>
<feature type="domain" description="MacB-like periplasmic core" evidence="8">
    <location>
        <begin position="20"/>
        <end position="242"/>
    </location>
</feature>
<name>A0A2S7IRT1_9BACT</name>
<keyword evidence="10" id="KW-1185">Reference proteome</keyword>
<accession>A0A2S7IRT1</accession>
<feature type="transmembrane region" description="Helical" evidence="6">
    <location>
        <begin position="755"/>
        <end position="782"/>
    </location>
</feature>
<evidence type="ECO:0000256" key="2">
    <source>
        <dbReference type="ARBA" id="ARBA00022475"/>
    </source>
</evidence>
<feature type="domain" description="ABC3 transporter permease C-terminal" evidence="7">
    <location>
        <begin position="288"/>
        <end position="404"/>
    </location>
</feature>
<dbReference type="EMBL" id="PTRA01000001">
    <property type="protein sequence ID" value="PQA60414.1"/>
    <property type="molecule type" value="Genomic_DNA"/>
</dbReference>
<evidence type="ECO:0000256" key="5">
    <source>
        <dbReference type="ARBA" id="ARBA00023136"/>
    </source>
</evidence>
<dbReference type="AlphaFoldDB" id="A0A2S7IRT1"/>
<dbReference type="OrthoDB" id="5933722at2"/>
<dbReference type="PANTHER" id="PTHR30572:SF18">
    <property type="entry name" value="ABC-TYPE MACROLIDE FAMILY EXPORT SYSTEM PERMEASE COMPONENT 2"/>
    <property type="match status" value="1"/>
</dbReference>
<reference evidence="10" key="1">
    <citation type="submission" date="2018-02" db="EMBL/GenBank/DDBJ databases">
        <title>Genome sequencing of Solimonas sp. HR-BB.</title>
        <authorList>
            <person name="Lee Y."/>
            <person name="Jeon C.O."/>
        </authorList>
    </citation>
    <scope>NUCLEOTIDE SEQUENCE [LARGE SCALE GENOMIC DNA]</scope>
    <source>
        <strain evidence="10">HR-U</strain>
    </source>
</reference>
<dbReference type="Pfam" id="PF02687">
    <property type="entry name" value="FtsX"/>
    <property type="match status" value="2"/>
</dbReference>
<dbReference type="Proteomes" id="UP000239590">
    <property type="component" value="Unassembled WGS sequence"/>
</dbReference>
<sequence length="791" mass="89055">MLRNYIKVALRNLFKHKLYSVVNIMGLAIGMAVTLLIGLWVWDELSFNRSFEQYDRIAQVMQHQTLQQQKETWPAVSIPVAAELRNTYGSDFKHVVLSSWNDDHVLSSGTKKLKSDGSFMEPNAPDLLSLRMLAGSRKGLANPSSILLSASLAKALFGTRDPMEQVIKIDNQLSVKVSGVYEDLPSNTSFHNLTFLLPWDLYVSSEDWVKRNLTDWQEYSFQVFVQLSPQAQLDQVSAKLKPLLAVKTRQTSRPEVFLHPMAKWHLYEEFKNGVNTGGSIQYVWLFGLIGFFILLLACINFMNLSTARSEKRAKEVGIRKAIGSVRTQLISQFLSESFLVVFIALVLSLGLVELALPWFNALAHKQVAILWDNPVFWCITLGFCLITALLAGSYPAFYLSSFQPVKVLKGTFQAGRFSALPRKALVMVQFTISITLIIGTIIVYRQIAFAKERPVGYTREGLIAVPMNTPDLYGHYDAIRNDLFQTGAVLEMSESSSAPTRVQSVNFDFTWKGKDPNTKPLFAYIAVTHDFGSTIGWQFVQGRNFSRSHSTDTLGLVINEAAVQQIGFQHPVGEMLQKGGKTYQIIGVIKDMVMDSPFSAARPTLYTLDYGWVNYINIRINPKLPMRTSLAAIEQVFRKYNPESPFDYRFVSEEYARKFATEDRISQLTSFFAGLTIFISCLGLFGLASYVAEQRTKEIGIRKVLGASVLNLWQLLSKEFVTLVLLSCLLSVPLAYYFMNNWLDHYEYRTNISGWIFFAAGLGALVITVLTVSYQALSAALINPVKSLKSE</sequence>
<feature type="domain" description="MacB-like periplasmic core" evidence="8">
    <location>
        <begin position="504"/>
        <end position="631"/>
    </location>
</feature>
<evidence type="ECO:0000256" key="4">
    <source>
        <dbReference type="ARBA" id="ARBA00022989"/>
    </source>
</evidence>
<comment type="subcellular location">
    <subcellularLocation>
        <location evidence="1">Cell membrane</location>
        <topology evidence="1">Multi-pass membrane protein</topology>
    </subcellularLocation>
</comment>
<dbReference type="GO" id="GO:0005886">
    <property type="term" value="C:plasma membrane"/>
    <property type="evidence" value="ECO:0007669"/>
    <property type="project" value="UniProtKB-SubCell"/>
</dbReference>
<dbReference type="PANTHER" id="PTHR30572">
    <property type="entry name" value="MEMBRANE COMPONENT OF TRANSPORTER-RELATED"/>
    <property type="match status" value="1"/>
</dbReference>
<feature type="transmembrane region" description="Helical" evidence="6">
    <location>
        <begin position="374"/>
        <end position="399"/>
    </location>
</feature>
<organism evidence="9 10">
    <name type="scientific">Siphonobacter curvatus</name>
    <dbReference type="NCBI Taxonomy" id="2094562"/>
    <lineage>
        <taxon>Bacteria</taxon>
        <taxon>Pseudomonadati</taxon>
        <taxon>Bacteroidota</taxon>
        <taxon>Cytophagia</taxon>
        <taxon>Cytophagales</taxon>
        <taxon>Cytophagaceae</taxon>
        <taxon>Siphonobacter</taxon>
    </lineage>
</organism>
<keyword evidence="2" id="KW-1003">Cell membrane</keyword>
<evidence type="ECO:0000256" key="3">
    <source>
        <dbReference type="ARBA" id="ARBA00022692"/>
    </source>
</evidence>
<feature type="transmembrane region" description="Helical" evidence="6">
    <location>
        <begin position="671"/>
        <end position="692"/>
    </location>
</feature>
<comment type="caution">
    <text evidence="9">The sequence shown here is derived from an EMBL/GenBank/DDBJ whole genome shotgun (WGS) entry which is preliminary data.</text>
</comment>
<feature type="transmembrane region" description="Helical" evidence="6">
    <location>
        <begin position="338"/>
        <end position="359"/>
    </location>
</feature>
<feature type="transmembrane region" description="Helical" evidence="6">
    <location>
        <begin position="21"/>
        <end position="42"/>
    </location>
</feature>
<keyword evidence="3 6" id="KW-0812">Transmembrane</keyword>
<dbReference type="Pfam" id="PF12704">
    <property type="entry name" value="MacB_PCD"/>
    <property type="match status" value="2"/>
</dbReference>
<keyword evidence="4 6" id="KW-1133">Transmembrane helix</keyword>
<keyword evidence="5 6" id="KW-0472">Membrane</keyword>
<evidence type="ECO:0000256" key="6">
    <source>
        <dbReference type="SAM" id="Phobius"/>
    </source>
</evidence>